<accession>A0ABR9IJL5</accession>
<organism evidence="1 2">
    <name type="scientific">Rhizobium viscosum</name>
    <name type="common">Arthrobacter viscosus</name>
    <dbReference type="NCBI Taxonomy" id="1673"/>
    <lineage>
        <taxon>Bacteria</taxon>
        <taxon>Pseudomonadati</taxon>
        <taxon>Pseudomonadota</taxon>
        <taxon>Alphaproteobacteria</taxon>
        <taxon>Hyphomicrobiales</taxon>
        <taxon>Rhizobiaceae</taxon>
        <taxon>Rhizobium/Agrobacterium group</taxon>
        <taxon>Rhizobium</taxon>
    </lineage>
</organism>
<dbReference type="EMBL" id="JADBEC010000001">
    <property type="protein sequence ID" value="MBE1503369.1"/>
    <property type="molecule type" value="Genomic_DNA"/>
</dbReference>
<keyword evidence="2" id="KW-1185">Reference proteome</keyword>
<reference evidence="1 2" key="1">
    <citation type="submission" date="2020-10" db="EMBL/GenBank/DDBJ databases">
        <title>Sequencing the genomes of 1000 actinobacteria strains.</title>
        <authorList>
            <person name="Klenk H.-P."/>
        </authorList>
    </citation>
    <scope>NUCLEOTIDE SEQUENCE [LARGE SCALE GENOMIC DNA]</scope>
    <source>
        <strain evidence="1 2">DSM 7307</strain>
    </source>
</reference>
<evidence type="ECO:0000313" key="2">
    <source>
        <dbReference type="Proteomes" id="UP000620262"/>
    </source>
</evidence>
<proteinExistence type="predicted"/>
<evidence type="ECO:0000313" key="1">
    <source>
        <dbReference type="EMBL" id="MBE1503369.1"/>
    </source>
</evidence>
<dbReference type="Proteomes" id="UP000620262">
    <property type="component" value="Unassembled WGS sequence"/>
</dbReference>
<gene>
    <name evidence="1" type="ORF">H4W29_000550</name>
</gene>
<sequence>MSEGSVRIENGQTVGNGGERLSAAVAMATSNAAVLPV</sequence>
<protein>
    <submittedName>
        <fullName evidence="1">Uncharacterized protein</fullName>
    </submittedName>
</protein>
<comment type="caution">
    <text evidence="1">The sequence shown here is derived from an EMBL/GenBank/DDBJ whole genome shotgun (WGS) entry which is preliminary data.</text>
</comment>
<name>A0ABR9IJL5_RHIVS</name>